<sequence length="524" mass="56772">MGSLPESIGLALLDFLQYVRQNSPFYKELWRDVPETAERIEDFPIVDHTAFWEANSCLNSKVVTTKQDDGIIFKTGGTTSNPKVTFYSHAELDSVAKQLADCLVRCGVGRGDRVANLFYAGDLYGSFLLHVLSVHHHPAGAIQIPVAGHVAVESMVDYVAEFAATVVLTTVTTMCRMAETLRAQNNRTLPSVRLLLFSGEALYDDQAALLREAFPAATVTSLVYGSMDGGVIGLPLPQHHGDDDDDDADGAARRDPRVHRANEPLVRVEIISEDDGRAVAEPGVPGALVVTNLERRLMPVVRYPSGDRAEWLDVAKRVFRVLGRDGRTALRLGPVSLDFAHLRKVVAAALGAGAAMAALQAVVTRRDAKDLLTVLVAHQPRDPAAVAAAIASELDAQRPMFKEEVDKGLVNALEVRLTVCVSVVDTGARLSKPIDSLVLPLIPAKPRLFAPTYSFPIKQSPSPTSAQQQGSFVFDLGIRKNYLTSFAPAVFSIMADPASDIQVVWPDGEERGVADVLRVRRDAA</sequence>
<dbReference type="SUPFAM" id="SSF56801">
    <property type="entry name" value="Acetyl-CoA synthetase-like"/>
    <property type="match status" value="1"/>
</dbReference>
<feature type="domain" description="AMP-dependent synthetase/ligase" evidence="2">
    <location>
        <begin position="61"/>
        <end position="290"/>
    </location>
</feature>
<dbReference type="Pfam" id="PF00501">
    <property type="entry name" value="AMP-binding"/>
    <property type="match status" value="1"/>
</dbReference>
<organism evidence="3 4">
    <name type="scientific">Macrophomina phaseolina (strain MS6)</name>
    <name type="common">Charcoal rot fungus</name>
    <dbReference type="NCBI Taxonomy" id="1126212"/>
    <lineage>
        <taxon>Eukaryota</taxon>
        <taxon>Fungi</taxon>
        <taxon>Dikarya</taxon>
        <taxon>Ascomycota</taxon>
        <taxon>Pezizomycotina</taxon>
        <taxon>Dothideomycetes</taxon>
        <taxon>Dothideomycetes incertae sedis</taxon>
        <taxon>Botryosphaeriales</taxon>
        <taxon>Botryosphaeriaceae</taxon>
        <taxon>Macrophomina</taxon>
    </lineage>
</organism>
<dbReference type="AlphaFoldDB" id="K2RWB6"/>
<dbReference type="Gene3D" id="3.40.50.12780">
    <property type="entry name" value="N-terminal domain of ligase-like"/>
    <property type="match status" value="1"/>
</dbReference>
<evidence type="ECO:0000256" key="1">
    <source>
        <dbReference type="SAM" id="MobiDB-lite"/>
    </source>
</evidence>
<dbReference type="PANTHER" id="PTHR43845">
    <property type="entry name" value="BLR5969 PROTEIN"/>
    <property type="match status" value="1"/>
</dbReference>
<feature type="region of interest" description="Disordered" evidence="1">
    <location>
        <begin position="234"/>
        <end position="258"/>
    </location>
</feature>
<dbReference type="PANTHER" id="PTHR43845:SF1">
    <property type="entry name" value="BLR5969 PROTEIN"/>
    <property type="match status" value="1"/>
</dbReference>
<evidence type="ECO:0000313" key="3">
    <source>
        <dbReference type="EMBL" id="EKG14479.1"/>
    </source>
</evidence>
<protein>
    <submittedName>
        <fullName evidence="3">Oxoglutarate/iron-dependent oxygenase</fullName>
    </submittedName>
</protein>
<reference evidence="3 4" key="1">
    <citation type="journal article" date="2012" name="BMC Genomics">
        <title>Tools to kill: Genome of one of the most destructive plant pathogenic fungi Macrophomina phaseolina.</title>
        <authorList>
            <person name="Islam M.S."/>
            <person name="Haque M.S."/>
            <person name="Islam M.M."/>
            <person name="Emdad E.M."/>
            <person name="Halim A."/>
            <person name="Hossen Q.M.M."/>
            <person name="Hossain M.Z."/>
            <person name="Ahmed B."/>
            <person name="Rahim S."/>
            <person name="Rahman M.S."/>
            <person name="Alam M.M."/>
            <person name="Hou S."/>
            <person name="Wan X."/>
            <person name="Saito J.A."/>
            <person name="Alam M."/>
        </authorList>
    </citation>
    <scope>NUCLEOTIDE SEQUENCE [LARGE SCALE GENOMIC DNA]</scope>
    <source>
        <strain evidence="3 4">MS6</strain>
    </source>
</reference>
<evidence type="ECO:0000259" key="2">
    <source>
        <dbReference type="Pfam" id="PF00501"/>
    </source>
</evidence>
<dbReference type="InterPro" id="IPR042099">
    <property type="entry name" value="ANL_N_sf"/>
</dbReference>
<dbReference type="Proteomes" id="UP000007129">
    <property type="component" value="Unassembled WGS sequence"/>
</dbReference>
<gene>
    <name evidence="3" type="ORF">MPH_08328</name>
</gene>
<dbReference type="HOGENOM" id="CLU_039419_1_0_1"/>
<dbReference type="OrthoDB" id="5360374at2759"/>
<dbReference type="EMBL" id="AHHD01000347">
    <property type="protein sequence ID" value="EKG14479.1"/>
    <property type="molecule type" value="Genomic_DNA"/>
</dbReference>
<dbReference type="InterPro" id="IPR000873">
    <property type="entry name" value="AMP-dep_synth/lig_dom"/>
</dbReference>
<dbReference type="VEuPathDB" id="FungiDB:MPH_08328"/>
<name>K2RWB6_MACPH</name>
<evidence type="ECO:0000313" key="4">
    <source>
        <dbReference type="Proteomes" id="UP000007129"/>
    </source>
</evidence>
<proteinExistence type="predicted"/>
<accession>K2RWB6</accession>
<comment type="caution">
    <text evidence="3">The sequence shown here is derived from an EMBL/GenBank/DDBJ whole genome shotgun (WGS) entry which is preliminary data.</text>
</comment>
<dbReference type="InParanoid" id="K2RWB6"/>
<dbReference type="eggNOG" id="ENOG502SMXR">
    <property type="taxonomic scope" value="Eukaryota"/>
</dbReference>